<proteinExistence type="predicted"/>
<dbReference type="AlphaFoldDB" id="A0A6S8YPT4"/>
<sequence>MRVLLALLGAASAFVGPAAAPRQPTKLNVVDAALAAALASAPVDVAKLNSRLPTTTLAKTRTITREGLYGDYTVEIIDEPNPLDDARSTFKTRAQTKKGKNKYLGLFVVLLFGSFVIPMAQYFWYVRDTPDSLFANEEPPPPPPAPKKFWER</sequence>
<evidence type="ECO:0000313" key="4">
    <source>
        <dbReference type="EMBL" id="CAE0707223.1"/>
    </source>
</evidence>
<name>A0A6S8YPT4_9STRA</name>
<keyword evidence="1" id="KW-0472">Membrane</keyword>
<keyword evidence="2" id="KW-0732">Signal</keyword>
<keyword evidence="1" id="KW-1133">Transmembrane helix</keyword>
<reference evidence="3" key="1">
    <citation type="submission" date="2021-01" db="EMBL/GenBank/DDBJ databases">
        <authorList>
            <person name="Corre E."/>
            <person name="Pelletier E."/>
            <person name="Niang G."/>
            <person name="Scheremetjew M."/>
            <person name="Finn R."/>
            <person name="Kale V."/>
            <person name="Holt S."/>
            <person name="Cochrane G."/>
            <person name="Meng A."/>
            <person name="Brown T."/>
            <person name="Cohen L."/>
        </authorList>
    </citation>
    <scope>NUCLEOTIDE SEQUENCE</scope>
    <source>
        <strain evidence="3">CCMP1756</strain>
    </source>
</reference>
<evidence type="ECO:0000256" key="1">
    <source>
        <dbReference type="SAM" id="Phobius"/>
    </source>
</evidence>
<protein>
    <submittedName>
        <fullName evidence="3">Uncharacterized protein</fullName>
    </submittedName>
</protein>
<evidence type="ECO:0000313" key="3">
    <source>
        <dbReference type="EMBL" id="CAE0707222.1"/>
    </source>
</evidence>
<organism evidence="3">
    <name type="scientific">Pelagomonas calceolata</name>
    <dbReference type="NCBI Taxonomy" id="35677"/>
    <lineage>
        <taxon>Eukaryota</taxon>
        <taxon>Sar</taxon>
        <taxon>Stramenopiles</taxon>
        <taxon>Ochrophyta</taxon>
        <taxon>Pelagophyceae</taxon>
        <taxon>Pelagomonadales</taxon>
        <taxon>Pelagomonadaceae</taxon>
        <taxon>Pelagomonas</taxon>
    </lineage>
</organism>
<gene>
    <name evidence="3" type="ORF">PCAL00307_LOCUS22673</name>
    <name evidence="4" type="ORF">PCAL00307_LOCUS22674</name>
</gene>
<feature type="transmembrane region" description="Helical" evidence="1">
    <location>
        <begin position="103"/>
        <end position="124"/>
    </location>
</feature>
<evidence type="ECO:0000256" key="2">
    <source>
        <dbReference type="SAM" id="SignalP"/>
    </source>
</evidence>
<dbReference type="EMBL" id="HBIW01026319">
    <property type="protein sequence ID" value="CAE0707222.1"/>
    <property type="molecule type" value="Transcribed_RNA"/>
</dbReference>
<accession>A0A6S8YPT4</accession>
<keyword evidence="1" id="KW-0812">Transmembrane</keyword>
<feature type="chain" id="PRO_5036393561" evidence="2">
    <location>
        <begin position="21"/>
        <end position="152"/>
    </location>
</feature>
<feature type="signal peptide" evidence="2">
    <location>
        <begin position="1"/>
        <end position="20"/>
    </location>
</feature>
<dbReference type="EMBL" id="HBIW01026320">
    <property type="protein sequence ID" value="CAE0707223.1"/>
    <property type="molecule type" value="Transcribed_RNA"/>
</dbReference>